<dbReference type="Gene3D" id="3.40.50.300">
    <property type="entry name" value="P-loop containing nucleotide triphosphate hydrolases"/>
    <property type="match status" value="1"/>
</dbReference>
<dbReference type="Pfam" id="PF24883">
    <property type="entry name" value="NPHP3_N"/>
    <property type="match status" value="1"/>
</dbReference>
<accession>A0ABQ8RK55</accession>
<gene>
    <name evidence="5" type="ORF">NW768_002706</name>
</gene>
<keyword evidence="6" id="KW-1185">Reference proteome</keyword>
<dbReference type="InterPro" id="IPR056693">
    <property type="entry name" value="DUF7791"/>
</dbReference>
<dbReference type="InterPro" id="IPR056884">
    <property type="entry name" value="NPHP3-like_N"/>
</dbReference>
<feature type="compositionally biased region" description="Acidic residues" evidence="2">
    <location>
        <begin position="139"/>
        <end position="152"/>
    </location>
</feature>
<evidence type="ECO:0000259" key="4">
    <source>
        <dbReference type="Pfam" id="PF25053"/>
    </source>
</evidence>
<feature type="region of interest" description="Disordered" evidence="2">
    <location>
        <begin position="139"/>
        <end position="186"/>
    </location>
</feature>
<evidence type="ECO:0000313" key="5">
    <source>
        <dbReference type="EMBL" id="KAJ4137126.1"/>
    </source>
</evidence>
<protein>
    <recommendedName>
        <fullName evidence="7">NACHT domain-containing protein</fullName>
    </recommendedName>
</protein>
<organism evidence="5 6">
    <name type="scientific">Fusarium equiseti</name>
    <name type="common">Fusarium scirpi</name>
    <dbReference type="NCBI Taxonomy" id="61235"/>
    <lineage>
        <taxon>Eukaryota</taxon>
        <taxon>Fungi</taxon>
        <taxon>Dikarya</taxon>
        <taxon>Ascomycota</taxon>
        <taxon>Pezizomycotina</taxon>
        <taxon>Sordariomycetes</taxon>
        <taxon>Hypocreomycetidae</taxon>
        <taxon>Hypocreales</taxon>
        <taxon>Nectriaceae</taxon>
        <taxon>Fusarium</taxon>
        <taxon>Fusarium incarnatum-equiseti species complex</taxon>
    </lineage>
</organism>
<feature type="domain" description="DUF7791" evidence="4">
    <location>
        <begin position="540"/>
        <end position="630"/>
    </location>
</feature>
<feature type="domain" description="Nephrocystin 3-like N-terminal" evidence="3">
    <location>
        <begin position="205"/>
        <end position="366"/>
    </location>
</feature>
<comment type="caution">
    <text evidence="5">The sequence shown here is derived from an EMBL/GenBank/DDBJ whole genome shotgun (WGS) entry which is preliminary data.</text>
</comment>
<reference evidence="5" key="1">
    <citation type="submission" date="2022-09" db="EMBL/GenBank/DDBJ databases">
        <title>Fusarium specimens isolated from Avocado Roots.</title>
        <authorList>
            <person name="Stajich J."/>
            <person name="Roper C."/>
            <person name="Heimlech-Rivalta G."/>
        </authorList>
    </citation>
    <scope>NUCLEOTIDE SEQUENCE</scope>
    <source>
        <strain evidence="5">CF00095</strain>
    </source>
</reference>
<feature type="compositionally biased region" description="Acidic residues" evidence="2">
    <location>
        <begin position="160"/>
        <end position="182"/>
    </location>
</feature>
<evidence type="ECO:0008006" key="7">
    <source>
        <dbReference type="Google" id="ProtNLM"/>
    </source>
</evidence>
<evidence type="ECO:0000256" key="1">
    <source>
        <dbReference type="ARBA" id="ARBA00022737"/>
    </source>
</evidence>
<dbReference type="Proteomes" id="UP001152024">
    <property type="component" value="Unassembled WGS sequence"/>
</dbReference>
<dbReference type="Pfam" id="PF25053">
    <property type="entry name" value="DUF7791"/>
    <property type="match status" value="1"/>
</dbReference>
<feature type="region of interest" description="Disordered" evidence="2">
    <location>
        <begin position="993"/>
        <end position="1012"/>
    </location>
</feature>
<dbReference type="EMBL" id="JAOQBH010000004">
    <property type="protein sequence ID" value="KAJ4137126.1"/>
    <property type="molecule type" value="Genomic_DNA"/>
</dbReference>
<name>A0ABQ8RK55_FUSEQ</name>
<dbReference type="InterPro" id="IPR027417">
    <property type="entry name" value="P-loop_NTPase"/>
</dbReference>
<dbReference type="PANTHER" id="PTHR10039">
    <property type="entry name" value="AMELOGENIN"/>
    <property type="match status" value="1"/>
</dbReference>
<keyword evidence="1" id="KW-0677">Repeat</keyword>
<sequence length="1012" mass="115568">MYQELIGIELKSHLCSQSDAIRLQQEQSFQKLDNDIQFLVNQLAQGVTEVLVLVKTEHAATRAVVTQETVRAEKAINTHIDTQVVDMKTTAEENQQHRIFLRSLKAECMNQRYNDVLDPRDASFNSVFATYQELVSMYDEDSEDDYESEEGDYSEHDQVSEGDDPDDDQDSQGDDDDSEVEQLSERSSDLSRASYIDAIWSSWNSFISWLQSDETLFYIQEKPGSGKSTLVKFILDDDRTRDLIQQWNYNATIIRYFFWKIRSHEQNSIKGLWCSPLYQRLQDRPSLIPDILQHLPKLSSHTSYHDWTIKDLQAVWEFTINLENRHLCIFIDGLDKVRNQDGFSGVVQSIQLISKSPKTKLCVSTRPEAQIIRWLEGTGSGRLRLEDLTKHDMIVFVQKDLSSLLPKRSDLSQHLCHELVSKAQGVFLWLHLAMRNIIEGIENGDSQDMLFCRLHGLPGDLETLYMDMWQRLNANNGVYGRTAARYLRYVLLSTGGAITFNWNESYHHVIVPFNFQIACAEIPEIQELLLVDGGTIETARARQMCEETKVSIRTRCAGLLEFQPKDDLGPTRDKYDTVSNALGQVTLIHRTAHDFLMDTEAGRRILGHDSSSDFNLRWRLLKGLICCVVSLSDWGLAWHLDTVITEIIRSAESRRSAGRGNSGLEVVFVVLDITRPLYDKKCIKTTRDKNNYQPPFFSFLSHDDRFNGFIILRLAAARSVQMATETLREGWTRGFRRCISKRLFDALIALAAEPHKYKVRSHNTIVGPCAFKATALTCLLSSFYVSSLRGPRTRKAIEMAIYMTRGCYDLNLGVSFFGRFSQNATMIMDPLEHLPRMLQSRAANHTRIVVYKTNLQFLLLYLLSGPDGSPAESLLVEFEADDLLPKVGNPWAKTRCFLLPKLASSRCQTHVPWTFHRVTPQASYIPENLVEYFLLCPSDSFIVTNRLKDDFQGQLNGMYVFQYSRADLSTVSHDIQESEIQEVGLETMMTDLAHGSPDTSTHEKADITTSTA</sequence>
<evidence type="ECO:0000259" key="3">
    <source>
        <dbReference type="Pfam" id="PF24883"/>
    </source>
</evidence>
<evidence type="ECO:0000256" key="2">
    <source>
        <dbReference type="SAM" id="MobiDB-lite"/>
    </source>
</evidence>
<proteinExistence type="predicted"/>
<evidence type="ECO:0000313" key="6">
    <source>
        <dbReference type="Proteomes" id="UP001152024"/>
    </source>
</evidence>
<dbReference type="PANTHER" id="PTHR10039:SF5">
    <property type="entry name" value="NACHT DOMAIN-CONTAINING PROTEIN"/>
    <property type="match status" value="1"/>
</dbReference>
<dbReference type="SUPFAM" id="SSF52540">
    <property type="entry name" value="P-loop containing nucleoside triphosphate hydrolases"/>
    <property type="match status" value="1"/>
</dbReference>